<protein>
    <submittedName>
        <fullName evidence="1">Uncharacterized protein</fullName>
    </submittedName>
</protein>
<evidence type="ECO:0000313" key="2">
    <source>
        <dbReference type="Proteomes" id="UP000070513"/>
    </source>
</evidence>
<reference evidence="1 2" key="2">
    <citation type="journal article" date="2016" name="Genome Announc.">
        <title>Draft Genome Sequence of a Biocontrol Rhizobacterium, Chryseobacterium kwangjuense Strain KJ1R5, Isolated from Pepper (Capsicum annuum).</title>
        <authorList>
            <person name="Jeong J.J."/>
            <person name="Park H."/>
            <person name="Park B.H."/>
            <person name="Mannaa M."/>
            <person name="Sang M.K."/>
            <person name="Choi I.G."/>
            <person name="Kim K.D."/>
        </authorList>
    </citation>
    <scope>NUCLEOTIDE SEQUENCE [LARGE SCALE GENOMIC DNA]</scope>
    <source>
        <strain evidence="1 2">KJ1R5</strain>
    </source>
</reference>
<organism evidence="1 2">
    <name type="scientific">Chryseobacterium kwangjuense</name>
    <dbReference type="NCBI Taxonomy" id="267125"/>
    <lineage>
        <taxon>Bacteria</taxon>
        <taxon>Pseudomonadati</taxon>
        <taxon>Bacteroidota</taxon>
        <taxon>Flavobacteriia</taxon>
        <taxon>Flavobacteriales</taxon>
        <taxon>Weeksellaceae</taxon>
        <taxon>Chryseobacterium group</taxon>
        <taxon>Chryseobacterium</taxon>
    </lineage>
</organism>
<name>A0A135WED2_9FLAO</name>
<comment type="caution">
    <text evidence="1">The sequence shown here is derived from an EMBL/GenBank/DDBJ whole genome shotgun (WGS) entry which is preliminary data.</text>
</comment>
<gene>
    <name evidence="1" type="ORF">AU378_12610</name>
</gene>
<dbReference type="EMBL" id="LPUR01000011">
    <property type="protein sequence ID" value="KXH83251.1"/>
    <property type="molecule type" value="Genomic_DNA"/>
</dbReference>
<dbReference type="Proteomes" id="UP000070513">
    <property type="component" value="Unassembled WGS sequence"/>
</dbReference>
<sequence length="72" mass="8604">MDYFYRTKFYYSGQQKQREKTNCDLGKTPFSALIVGMEMFFNHRIHGFLQIHLNGFIFISRGSSRLNRFLAE</sequence>
<dbReference type="AlphaFoldDB" id="A0A135WED2"/>
<proteinExistence type="predicted"/>
<accession>A0A135WED2</accession>
<evidence type="ECO:0000313" key="1">
    <source>
        <dbReference type="EMBL" id="KXH83251.1"/>
    </source>
</evidence>
<reference evidence="2" key="1">
    <citation type="submission" date="2015-12" db="EMBL/GenBank/DDBJ databases">
        <title>Genome sequence of a biocontrol rhizobacterium Chryseobacterium kwangjuense strain KJ1R5 isolated from pepper (Capsicum annuum L.).</title>
        <authorList>
            <person name="Jeong J.-J."/>
            <person name="Park H."/>
            <person name="Mannaa M."/>
            <person name="Sang M.K."/>
            <person name="Choi I.-G."/>
            <person name="Kim K.D."/>
        </authorList>
    </citation>
    <scope>NUCLEOTIDE SEQUENCE [LARGE SCALE GENOMIC DNA]</scope>
    <source>
        <strain evidence="2">KJ1R5</strain>
    </source>
</reference>